<protein>
    <submittedName>
        <fullName evidence="3">Uncharacterized protein</fullName>
    </submittedName>
</protein>
<keyword evidence="2" id="KW-0732">Signal</keyword>
<dbReference type="RefSeq" id="WP_235119996.1">
    <property type="nucleotide sequence ID" value="NZ_CP090978.1"/>
</dbReference>
<sequence length="77" mass="7871">MKKTFALILASSLAVSLSACSAGSKPADGSATSGSQAVQQAPRIKSKSITGTPGAIKSVKITRTWSKSSMNPRMKSS</sequence>
<feature type="chain" id="PRO_5046682040" evidence="2">
    <location>
        <begin position="22"/>
        <end position="77"/>
    </location>
</feature>
<feature type="region of interest" description="Disordered" evidence="1">
    <location>
        <begin position="22"/>
        <end position="52"/>
    </location>
</feature>
<evidence type="ECO:0000313" key="3">
    <source>
        <dbReference type="EMBL" id="UJF33620.1"/>
    </source>
</evidence>
<evidence type="ECO:0000256" key="1">
    <source>
        <dbReference type="SAM" id="MobiDB-lite"/>
    </source>
</evidence>
<evidence type="ECO:0000313" key="4">
    <source>
        <dbReference type="Proteomes" id="UP001649230"/>
    </source>
</evidence>
<keyword evidence="4" id="KW-1185">Reference proteome</keyword>
<accession>A0ABY3SJB5</accession>
<gene>
    <name evidence="3" type="ORF">L0M14_29760</name>
</gene>
<dbReference type="EMBL" id="CP090978">
    <property type="protein sequence ID" value="UJF33620.1"/>
    <property type="molecule type" value="Genomic_DNA"/>
</dbReference>
<name>A0ABY3SJB5_9BACL</name>
<feature type="compositionally biased region" description="Polar residues" evidence="1">
    <location>
        <begin position="30"/>
        <end position="39"/>
    </location>
</feature>
<proteinExistence type="predicted"/>
<dbReference type="PROSITE" id="PS51257">
    <property type="entry name" value="PROKAR_LIPOPROTEIN"/>
    <property type="match status" value="1"/>
</dbReference>
<organism evidence="3 4">
    <name type="scientific">Paenibacillus hexagrammi</name>
    <dbReference type="NCBI Taxonomy" id="2908839"/>
    <lineage>
        <taxon>Bacteria</taxon>
        <taxon>Bacillati</taxon>
        <taxon>Bacillota</taxon>
        <taxon>Bacilli</taxon>
        <taxon>Bacillales</taxon>
        <taxon>Paenibacillaceae</taxon>
        <taxon>Paenibacillus</taxon>
    </lineage>
</organism>
<feature type="signal peptide" evidence="2">
    <location>
        <begin position="1"/>
        <end position="21"/>
    </location>
</feature>
<reference evidence="3 4" key="1">
    <citation type="journal article" date="2024" name="Int. J. Syst. Evol. Microbiol.">
        <title>Paenibacillus hexagrammi sp. nov., a novel bacterium isolated from the gut content of Hexagrammos agrammus.</title>
        <authorList>
            <person name="Jung H.K."/>
            <person name="Kim D.G."/>
            <person name="Zin H."/>
            <person name="Park J."/>
            <person name="Jung H."/>
            <person name="Kim Y.O."/>
            <person name="Kong H.J."/>
            <person name="Kim J.W."/>
            <person name="Kim Y.S."/>
        </authorList>
    </citation>
    <scope>NUCLEOTIDE SEQUENCE [LARGE SCALE GENOMIC DNA]</scope>
    <source>
        <strain evidence="3 4">YPD9-1</strain>
    </source>
</reference>
<dbReference type="Proteomes" id="UP001649230">
    <property type="component" value="Chromosome"/>
</dbReference>
<evidence type="ECO:0000256" key="2">
    <source>
        <dbReference type="SAM" id="SignalP"/>
    </source>
</evidence>